<evidence type="ECO:0000313" key="3">
    <source>
        <dbReference type="Proteomes" id="UP000799423"/>
    </source>
</evidence>
<reference evidence="2" key="1">
    <citation type="submission" date="2020-01" db="EMBL/GenBank/DDBJ databases">
        <authorList>
            <consortium name="DOE Joint Genome Institute"/>
            <person name="Haridas S."/>
            <person name="Albert R."/>
            <person name="Binder M."/>
            <person name="Bloem J."/>
            <person name="Labutti K."/>
            <person name="Salamov A."/>
            <person name="Andreopoulos B."/>
            <person name="Baker S.E."/>
            <person name="Barry K."/>
            <person name="Bills G."/>
            <person name="Bluhm B.H."/>
            <person name="Cannon C."/>
            <person name="Castanera R."/>
            <person name="Culley D.E."/>
            <person name="Daum C."/>
            <person name="Ezra D."/>
            <person name="Gonzalez J.B."/>
            <person name="Henrissat B."/>
            <person name="Kuo A."/>
            <person name="Liang C."/>
            <person name="Lipzen A."/>
            <person name="Lutzoni F."/>
            <person name="Magnuson J."/>
            <person name="Mondo S."/>
            <person name="Nolan M."/>
            <person name="Ohm R."/>
            <person name="Pangilinan J."/>
            <person name="Park H.-J."/>
            <person name="Ramirez L."/>
            <person name="Alfaro M."/>
            <person name="Sun H."/>
            <person name="Tritt A."/>
            <person name="Yoshinaga Y."/>
            <person name="Zwiers L.-H."/>
            <person name="Turgeon B.G."/>
            <person name="Goodwin S.B."/>
            <person name="Spatafora J.W."/>
            <person name="Crous P.W."/>
            <person name="Grigoriev I.V."/>
        </authorList>
    </citation>
    <scope>NUCLEOTIDE SEQUENCE</scope>
    <source>
        <strain evidence="2">IPT5</strain>
    </source>
</reference>
<dbReference type="Gene3D" id="2.170.270.10">
    <property type="entry name" value="SET domain"/>
    <property type="match status" value="1"/>
</dbReference>
<proteinExistence type="predicted"/>
<dbReference type="InterPro" id="IPR001214">
    <property type="entry name" value="SET_dom"/>
</dbReference>
<dbReference type="AlphaFoldDB" id="A0A6A7B5U1"/>
<dbReference type="PROSITE" id="PS50280">
    <property type="entry name" value="SET"/>
    <property type="match status" value="1"/>
</dbReference>
<accession>A0A6A7B5U1</accession>
<dbReference type="InterPro" id="IPR046341">
    <property type="entry name" value="SET_dom_sf"/>
</dbReference>
<protein>
    <submittedName>
        <fullName evidence="2">SET domain-containing protein</fullName>
    </submittedName>
</protein>
<dbReference type="SMART" id="SM00317">
    <property type="entry name" value="SET"/>
    <property type="match status" value="1"/>
</dbReference>
<dbReference type="SUPFAM" id="SSF82199">
    <property type="entry name" value="SET domain"/>
    <property type="match status" value="1"/>
</dbReference>
<dbReference type="OrthoDB" id="308383at2759"/>
<keyword evidence="3" id="KW-1185">Reference proteome</keyword>
<evidence type="ECO:0000259" key="1">
    <source>
        <dbReference type="PROSITE" id="PS50280"/>
    </source>
</evidence>
<evidence type="ECO:0000313" key="2">
    <source>
        <dbReference type="EMBL" id="KAF2850682.1"/>
    </source>
</evidence>
<gene>
    <name evidence="2" type="ORF">T440DRAFT_82369</name>
</gene>
<name>A0A6A7B5U1_9PLEO</name>
<sequence>MGFGLILKQTWNKGDVLGVYLGELIPYRSYNTDYCHEVNIGPDFSGHSRKTGSTTAVEDTAYIDAGTHGNYARFCNHLCDNNANIVEARVGYERVLASITGRAIQVGEQVRDDYGEDYFHGRSCACGSLRCRYPAPLQGGDQDMML</sequence>
<dbReference type="Proteomes" id="UP000799423">
    <property type="component" value="Unassembled WGS sequence"/>
</dbReference>
<dbReference type="EMBL" id="MU006305">
    <property type="protein sequence ID" value="KAF2850682.1"/>
    <property type="molecule type" value="Genomic_DNA"/>
</dbReference>
<organism evidence="2 3">
    <name type="scientific">Plenodomus tracheiphilus IPT5</name>
    <dbReference type="NCBI Taxonomy" id="1408161"/>
    <lineage>
        <taxon>Eukaryota</taxon>
        <taxon>Fungi</taxon>
        <taxon>Dikarya</taxon>
        <taxon>Ascomycota</taxon>
        <taxon>Pezizomycotina</taxon>
        <taxon>Dothideomycetes</taxon>
        <taxon>Pleosporomycetidae</taxon>
        <taxon>Pleosporales</taxon>
        <taxon>Pleosporineae</taxon>
        <taxon>Leptosphaeriaceae</taxon>
        <taxon>Plenodomus</taxon>
    </lineage>
</organism>
<dbReference type="Pfam" id="PF00856">
    <property type="entry name" value="SET"/>
    <property type="match status" value="1"/>
</dbReference>
<feature type="domain" description="SET" evidence="1">
    <location>
        <begin position="1"/>
        <end position="115"/>
    </location>
</feature>